<sequence>MSGLGQPTWQRTSLGSSLRFGPIAEGFFQGEVSKGLATNQRTMQGLSDPEGFVASEGFVGCMKAWYRLVRSPKGSVDDLRTIRVRGASLRFDQLKMKVRLSNLLPAPLIQLVSFDPITPMPCLLAKPILEMLQNLLNKLRTVYNLSFRQTHIENPNFVNIQAAIPRLWPAKNSDSLYFCVEDVESYAWTPRTPKSVEKRASYEHLKFGFLEREGRRVSSERKGWWLI</sequence>
<accession>A0A5N6N3F6</accession>
<gene>
    <name evidence="1" type="ORF">E3N88_28846</name>
</gene>
<comment type="caution">
    <text evidence="1">The sequence shown here is derived from an EMBL/GenBank/DDBJ whole genome shotgun (WGS) entry which is preliminary data.</text>
</comment>
<dbReference type="AlphaFoldDB" id="A0A5N6N3F6"/>
<dbReference type="Proteomes" id="UP000326396">
    <property type="component" value="Linkage Group LG4"/>
</dbReference>
<keyword evidence="2" id="KW-1185">Reference proteome</keyword>
<proteinExistence type="predicted"/>
<evidence type="ECO:0000313" key="2">
    <source>
        <dbReference type="Proteomes" id="UP000326396"/>
    </source>
</evidence>
<evidence type="ECO:0000313" key="1">
    <source>
        <dbReference type="EMBL" id="KAD4180255.1"/>
    </source>
</evidence>
<protein>
    <submittedName>
        <fullName evidence="1">Uncharacterized protein</fullName>
    </submittedName>
</protein>
<reference evidence="1 2" key="1">
    <citation type="submission" date="2019-05" db="EMBL/GenBank/DDBJ databases">
        <title>Mikania micrantha, genome provides insights into the molecular mechanism of rapid growth.</title>
        <authorList>
            <person name="Liu B."/>
        </authorList>
    </citation>
    <scope>NUCLEOTIDE SEQUENCE [LARGE SCALE GENOMIC DNA]</scope>
    <source>
        <strain evidence="1">NLD-2019</strain>
        <tissue evidence="1">Leaf</tissue>
    </source>
</reference>
<name>A0A5N6N3F6_9ASTR</name>
<dbReference type="EMBL" id="SZYD01000014">
    <property type="protein sequence ID" value="KAD4180255.1"/>
    <property type="molecule type" value="Genomic_DNA"/>
</dbReference>
<organism evidence="1 2">
    <name type="scientific">Mikania micrantha</name>
    <name type="common">bitter vine</name>
    <dbReference type="NCBI Taxonomy" id="192012"/>
    <lineage>
        <taxon>Eukaryota</taxon>
        <taxon>Viridiplantae</taxon>
        <taxon>Streptophyta</taxon>
        <taxon>Embryophyta</taxon>
        <taxon>Tracheophyta</taxon>
        <taxon>Spermatophyta</taxon>
        <taxon>Magnoliopsida</taxon>
        <taxon>eudicotyledons</taxon>
        <taxon>Gunneridae</taxon>
        <taxon>Pentapetalae</taxon>
        <taxon>asterids</taxon>
        <taxon>campanulids</taxon>
        <taxon>Asterales</taxon>
        <taxon>Asteraceae</taxon>
        <taxon>Asteroideae</taxon>
        <taxon>Heliantheae alliance</taxon>
        <taxon>Eupatorieae</taxon>
        <taxon>Mikania</taxon>
    </lineage>
</organism>